<keyword evidence="2" id="KW-1185">Reference proteome</keyword>
<gene>
    <name evidence="1" type="ORF">SAMN05660206_11461</name>
</gene>
<dbReference type="AlphaFoldDB" id="A0A1I6VJJ5"/>
<evidence type="ECO:0000313" key="1">
    <source>
        <dbReference type="EMBL" id="SFT13860.1"/>
    </source>
</evidence>
<name>A0A1I6VJJ5_9SPHI</name>
<sequence>MDNKKIKKSELTLTLYSKQKLNKLNLIDEGLKTCEKKFR</sequence>
<proteinExistence type="predicted"/>
<organism evidence="1 2">
    <name type="scientific">Sphingobacterium wenxiniae</name>
    <dbReference type="NCBI Taxonomy" id="683125"/>
    <lineage>
        <taxon>Bacteria</taxon>
        <taxon>Pseudomonadati</taxon>
        <taxon>Bacteroidota</taxon>
        <taxon>Sphingobacteriia</taxon>
        <taxon>Sphingobacteriales</taxon>
        <taxon>Sphingobacteriaceae</taxon>
        <taxon>Sphingobacterium</taxon>
    </lineage>
</organism>
<protein>
    <submittedName>
        <fullName evidence="1">Uncharacterized protein</fullName>
    </submittedName>
</protein>
<dbReference type="Proteomes" id="UP000198785">
    <property type="component" value="Unassembled WGS sequence"/>
</dbReference>
<dbReference type="EMBL" id="FOZZ01000014">
    <property type="protein sequence ID" value="SFT13860.1"/>
    <property type="molecule type" value="Genomic_DNA"/>
</dbReference>
<reference evidence="1 2" key="1">
    <citation type="submission" date="2016-10" db="EMBL/GenBank/DDBJ databases">
        <authorList>
            <person name="de Groot N.N."/>
        </authorList>
    </citation>
    <scope>NUCLEOTIDE SEQUENCE [LARGE SCALE GENOMIC DNA]</scope>
    <source>
        <strain evidence="1 2">DSM 22789</strain>
    </source>
</reference>
<evidence type="ECO:0000313" key="2">
    <source>
        <dbReference type="Proteomes" id="UP000198785"/>
    </source>
</evidence>
<accession>A0A1I6VJJ5</accession>